<proteinExistence type="predicted"/>
<dbReference type="Proteomes" id="UP000032309">
    <property type="component" value="Unassembled WGS sequence"/>
</dbReference>
<evidence type="ECO:0000313" key="1">
    <source>
        <dbReference type="EMBL" id="GAN32842.1"/>
    </source>
</evidence>
<evidence type="ECO:0000313" key="2">
    <source>
        <dbReference type="Proteomes" id="UP000032309"/>
    </source>
</evidence>
<reference evidence="2" key="1">
    <citation type="journal article" date="2015" name="Genome Announc.">
        <title>Draft Genome Sequence of an Anaerobic Ammonium-Oxidizing Bacterium, "Candidatus Brocadia sinica".</title>
        <authorList>
            <person name="Oshiki M."/>
            <person name="Shinyako-Hata K."/>
            <person name="Satoh H."/>
            <person name="Okabe S."/>
        </authorList>
    </citation>
    <scope>NUCLEOTIDE SEQUENCE [LARGE SCALE GENOMIC DNA]</scope>
    <source>
        <strain evidence="2">JPN1</strain>
    </source>
</reference>
<dbReference type="EMBL" id="BAFN01000001">
    <property type="protein sequence ID" value="GAN32842.1"/>
    <property type="molecule type" value="Genomic_DNA"/>
</dbReference>
<comment type="caution">
    <text evidence="1">The sequence shown here is derived from an EMBL/GenBank/DDBJ whole genome shotgun (WGS) entry which is preliminary data.</text>
</comment>
<protein>
    <submittedName>
        <fullName evidence="1">Uncharacterized protein</fullName>
    </submittedName>
</protein>
<gene>
    <name evidence="1" type="ORF">BROSI_A1357</name>
</gene>
<organism evidence="1 2">
    <name type="scientific">Candidatus Brocadia sinica JPN1</name>
    <dbReference type="NCBI Taxonomy" id="1197129"/>
    <lineage>
        <taxon>Bacteria</taxon>
        <taxon>Pseudomonadati</taxon>
        <taxon>Planctomycetota</taxon>
        <taxon>Candidatus Brocadiia</taxon>
        <taxon>Candidatus Brocadiales</taxon>
        <taxon>Candidatus Brocadiaceae</taxon>
        <taxon>Candidatus Brocadia</taxon>
    </lineage>
</organism>
<accession>A0ABQ0JVU0</accession>
<name>A0ABQ0JVU0_9BACT</name>
<sequence>MGGEGGDFAPVYEVADYEIDKSRVGRDNDKGDAVNAGDIGDLYYRQILRLCMSNKKPGKSGKEK</sequence>
<keyword evidence="2" id="KW-1185">Reference proteome</keyword>